<organism evidence="2 3">
    <name type="scientific">Thermonema lapsum</name>
    <dbReference type="NCBI Taxonomy" id="28195"/>
    <lineage>
        <taxon>Bacteria</taxon>
        <taxon>Pseudomonadati</taxon>
        <taxon>Bacteroidota</taxon>
        <taxon>Cytophagia</taxon>
        <taxon>Cytophagales</taxon>
        <taxon>Thermonemataceae</taxon>
        <taxon>Thermonema</taxon>
    </lineage>
</organism>
<dbReference type="Gene3D" id="3.40.50.410">
    <property type="entry name" value="von Willebrand factor, type A domain"/>
    <property type="match status" value="1"/>
</dbReference>
<evidence type="ECO:0000313" key="2">
    <source>
        <dbReference type="EMBL" id="NIK73777.1"/>
    </source>
</evidence>
<dbReference type="Proteomes" id="UP000537126">
    <property type="component" value="Unassembled WGS sequence"/>
</dbReference>
<gene>
    <name evidence="2" type="ORF">FHS56_001290</name>
</gene>
<dbReference type="AlphaFoldDB" id="A0A846MR86"/>
<comment type="caution">
    <text evidence="2">The sequence shown here is derived from an EMBL/GenBank/DDBJ whole genome shotgun (WGS) entry which is preliminary data.</text>
</comment>
<proteinExistence type="predicted"/>
<protein>
    <submittedName>
        <fullName evidence="2">Uncharacterized protein (DUF58 family)</fullName>
    </submittedName>
</protein>
<feature type="domain" description="DUF58" evidence="1">
    <location>
        <begin position="46"/>
        <end position="266"/>
    </location>
</feature>
<dbReference type="Pfam" id="PF01882">
    <property type="entry name" value="DUF58"/>
    <property type="match status" value="1"/>
</dbReference>
<keyword evidence="3" id="KW-1185">Reference proteome</keyword>
<reference evidence="2 3" key="1">
    <citation type="submission" date="2020-03" db="EMBL/GenBank/DDBJ databases">
        <title>Genomic Encyclopedia of Type Strains, Phase IV (KMG-IV): sequencing the most valuable type-strain genomes for metagenomic binning, comparative biology and taxonomic classification.</title>
        <authorList>
            <person name="Goeker M."/>
        </authorList>
    </citation>
    <scope>NUCLEOTIDE SEQUENCE [LARGE SCALE GENOMIC DNA]</scope>
    <source>
        <strain evidence="2 3">DSM 5718</strain>
    </source>
</reference>
<name>A0A846MR86_9BACT</name>
<evidence type="ECO:0000259" key="1">
    <source>
        <dbReference type="Pfam" id="PF01882"/>
    </source>
</evidence>
<dbReference type="InterPro" id="IPR002881">
    <property type="entry name" value="DUF58"/>
</dbReference>
<evidence type="ECO:0000313" key="3">
    <source>
        <dbReference type="Proteomes" id="UP000537126"/>
    </source>
</evidence>
<dbReference type="PANTHER" id="PTHR33608:SF7">
    <property type="entry name" value="DUF58 DOMAIN-CONTAINING PROTEIN"/>
    <property type="match status" value="1"/>
</dbReference>
<dbReference type="EMBL" id="JAASRN010000002">
    <property type="protein sequence ID" value="NIK73777.1"/>
    <property type="molecule type" value="Genomic_DNA"/>
</dbReference>
<accession>A0A846MR86</accession>
<dbReference type="RefSeq" id="WP_166919046.1">
    <property type="nucleotide sequence ID" value="NZ_JAASRN010000002.1"/>
</dbReference>
<dbReference type="PANTHER" id="PTHR33608">
    <property type="entry name" value="BLL2464 PROTEIN"/>
    <property type="match status" value="1"/>
</dbReference>
<dbReference type="InterPro" id="IPR036465">
    <property type="entry name" value="vWFA_dom_sf"/>
</dbReference>
<dbReference type="SUPFAM" id="SSF53300">
    <property type="entry name" value="vWA-like"/>
    <property type="match status" value="1"/>
</dbReference>
<sequence>MTKRTIDLEQIREFSNIGLLAKTLVEGFIVGLHRSPFHGFSVEFAEHRPYNTGESTRHIDWKVYAKTDRLYTKRYDEETNLRAYLVLDVSSSMYYPLPHFDKLTFSVMAAASLAYLLHKQRDAFSLCTFDRQLLYQSELKSTATHLWQQFEQLQSLLQSKRPPLSGTTAAAPVLHTLADKAGKRALFIIFSDMLEHSRQVEDIFQALQHLRHNRHEVLLFHVLDYRTEASLDFPDQEQEFIDLESGMRLRLNPQEVRQQYRQQMQRYVRALKLRCGQYGIDFVEADVRMPFEQILKSYLMKRNKMV</sequence>